<dbReference type="SUPFAM" id="SSF81345">
    <property type="entry name" value="ABC transporter involved in vitamin B12 uptake, BtuC"/>
    <property type="match status" value="1"/>
</dbReference>
<dbReference type="PANTHER" id="PTHR30477">
    <property type="entry name" value="ABC-TRANSPORTER METAL-BINDING PROTEIN"/>
    <property type="match status" value="1"/>
</dbReference>
<evidence type="ECO:0000256" key="6">
    <source>
        <dbReference type="ARBA" id="ARBA00022989"/>
    </source>
</evidence>
<keyword evidence="4" id="KW-1003">Cell membrane</keyword>
<dbReference type="KEGG" id="pstg:E8M01_10600"/>
<evidence type="ECO:0000313" key="10">
    <source>
        <dbReference type="EMBL" id="QCI64635.1"/>
    </source>
</evidence>
<keyword evidence="6 9" id="KW-1133">Transmembrane helix</keyword>
<organism evidence="10 11">
    <name type="scientific">Phreatobacter stygius</name>
    <dbReference type="NCBI Taxonomy" id="1940610"/>
    <lineage>
        <taxon>Bacteria</taxon>
        <taxon>Pseudomonadati</taxon>
        <taxon>Pseudomonadota</taxon>
        <taxon>Alphaproteobacteria</taxon>
        <taxon>Hyphomicrobiales</taxon>
        <taxon>Phreatobacteraceae</taxon>
        <taxon>Phreatobacter</taxon>
    </lineage>
</organism>
<proteinExistence type="inferred from homology"/>
<comment type="subcellular location">
    <subcellularLocation>
        <location evidence="1 8">Cell membrane</location>
        <topology evidence="1 8">Multi-pass membrane protein</topology>
    </subcellularLocation>
</comment>
<sequence length="298" mass="29766">MANFWMVDFVPLLAATLAALACALVGNFLILTRRAMAADALSHAVVPGVVIAVVVTGSTASPVILGGGLAAAFAASGLVAFLTRAGRVEPGAALGIVFTSFFAFGILLLEWTGLARTAFDIHHVVTGHLEGLIWVTADDAAGASPLVMLGQLPKVVAELALVLVLVTAILVAFHKELALIAFDPVFARAAGLPIGALEAALLTATALACTAAFQSVGVVLAVAMIVCPAATARLLTTRLSRQIGLSLAIAFATVLIGYAAAVVGPALFGSALALNAAGTIGATAGLALALTAAVKARA</sequence>
<keyword evidence="5 8" id="KW-0812">Transmembrane</keyword>
<dbReference type="InterPro" id="IPR001626">
    <property type="entry name" value="ABC_TroCD"/>
</dbReference>
<dbReference type="GO" id="GO:0010043">
    <property type="term" value="P:response to zinc ion"/>
    <property type="evidence" value="ECO:0007669"/>
    <property type="project" value="TreeGrafter"/>
</dbReference>
<dbReference type="InterPro" id="IPR037294">
    <property type="entry name" value="ABC_BtuC-like"/>
</dbReference>
<protein>
    <submittedName>
        <fullName evidence="10">Metal ABC transporter permease</fullName>
    </submittedName>
</protein>
<feature type="transmembrane region" description="Helical" evidence="9">
    <location>
        <begin position="90"/>
        <end position="109"/>
    </location>
</feature>
<feature type="transmembrane region" description="Helical" evidence="9">
    <location>
        <begin position="38"/>
        <end position="57"/>
    </location>
</feature>
<dbReference type="Pfam" id="PF00950">
    <property type="entry name" value="ABC-3"/>
    <property type="match status" value="2"/>
</dbReference>
<feature type="transmembrane region" description="Helical" evidence="9">
    <location>
        <begin position="12"/>
        <end position="31"/>
    </location>
</feature>
<keyword evidence="11" id="KW-1185">Reference proteome</keyword>
<evidence type="ECO:0000256" key="8">
    <source>
        <dbReference type="RuleBase" id="RU003943"/>
    </source>
</evidence>
<evidence type="ECO:0000256" key="3">
    <source>
        <dbReference type="ARBA" id="ARBA00022448"/>
    </source>
</evidence>
<keyword evidence="3 8" id="KW-0813">Transport</keyword>
<dbReference type="RefSeq" id="WP_136960087.1">
    <property type="nucleotide sequence ID" value="NZ_CP039690.1"/>
</dbReference>
<comment type="similarity">
    <text evidence="2 8">Belongs to the ABC-3 integral membrane protein family.</text>
</comment>
<feature type="transmembrane region" description="Helical" evidence="9">
    <location>
        <begin position="63"/>
        <end position="83"/>
    </location>
</feature>
<evidence type="ECO:0000256" key="9">
    <source>
        <dbReference type="SAM" id="Phobius"/>
    </source>
</evidence>
<evidence type="ECO:0000256" key="2">
    <source>
        <dbReference type="ARBA" id="ARBA00008034"/>
    </source>
</evidence>
<feature type="transmembrane region" description="Helical" evidence="9">
    <location>
        <begin position="213"/>
        <end position="235"/>
    </location>
</feature>
<evidence type="ECO:0000256" key="4">
    <source>
        <dbReference type="ARBA" id="ARBA00022475"/>
    </source>
</evidence>
<dbReference type="EMBL" id="CP039690">
    <property type="protein sequence ID" value="QCI64635.1"/>
    <property type="molecule type" value="Genomic_DNA"/>
</dbReference>
<evidence type="ECO:0000256" key="5">
    <source>
        <dbReference type="ARBA" id="ARBA00022692"/>
    </source>
</evidence>
<keyword evidence="7 9" id="KW-0472">Membrane</keyword>
<evidence type="ECO:0000256" key="1">
    <source>
        <dbReference type="ARBA" id="ARBA00004651"/>
    </source>
</evidence>
<dbReference type="GO" id="GO:0043190">
    <property type="term" value="C:ATP-binding cassette (ABC) transporter complex"/>
    <property type="evidence" value="ECO:0007669"/>
    <property type="project" value="InterPro"/>
</dbReference>
<feature type="transmembrane region" description="Helical" evidence="9">
    <location>
        <begin position="155"/>
        <end position="173"/>
    </location>
</feature>
<evidence type="ECO:0000256" key="7">
    <source>
        <dbReference type="ARBA" id="ARBA00023136"/>
    </source>
</evidence>
<dbReference type="GO" id="GO:0055085">
    <property type="term" value="P:transmembrane transport"/>
    <property type="evidence" value="ECO:0007669"/>
    <property type="project" value="InterPro"/>
</dbReference>
<dbReference type="Proteomes" id="UP000298781">
    <property type="component" value="Chromosome"/>
</dbReference>
<dbReference type="Gene3D" id="1.10.3470.10">
    <property type="entry name" value="ABC transporter involved in vitamin B12 uptake, BtuC"/>
    <property type="match status" value="1"/>
</dbReference>
<dbReference type="OrthoDB" id="9804300at2"/>
<feature type="transmembrane region" description="Helical" evidence="9">
    <location>
        <begin position="274"/>
        <end position="294"/>
    </location>
</feature>
<reference evidence="10 11" key="1">
    <citation type="submission" date="2019-04" db="EMBL/GenBank/DDBJ databases">
        <title>Phreatobacter aquaticus sp. nov.</title>
        <authorList>
            <person name="Choi A."/>
        </authorList>
    </citation>
    <scope>NUCLEOTIDE SEQUENCE [LARGE SCALE GENOMIC DNA]</scope>
    <source>
        <strain evidence="10 11">KCTC 52518</strain>
    </source>
</reference>
<gene>
    <name evidence="10" type="ORF">E8M01_10600</name>
</gene>
<feature type="transmembrane region" description="Helical" evidence="9">
    <location>
        <begin position="185"/>
        <end position="207"/>
    </location>
</feature>
<feature type="transmembrane region" description="Helical" evidence="9">
    <location>
        <begin position="247"/>
        <end position="268"/>
    </location>
</feature>
<evidence type="ECO:0000313" key="11">
    <source>
        <dbReference type="Proteomes" id="UP000298781"/>
    </source>
</evidence>
<accession>A0A4D7AZ33</accession>
<dbReference type="AlphaFoldDB" id="A0A4D7AZ33"/>
<name>A0A4D7AZ33_9HYPH</name>
<dbReference type="PANTHER" id="PTHR30477:SF8">
    <property type="entry name" value="METAL TRANSPORT SYSTEM MEMBRANE PROTEIN CT_070-RELATED"/>
    <property type="match status" value="1"/>
</dbReference>